<sequence length="88" mass="9270">MSAPANEHLAWIPSTRPLPRVPPGAPPRPLPYARPARSLSSKPPPYAPSMPPPAPGGCRFARTPPSPSCCVVEASGFDVLEQDLLPPP</sequence>
<keyword evidence="3" id="KW-1185">Reference proteome</keyword>
<gene>
    <name evidence="2" type="ORF">PVAP13_2NG510203</name>
</gene>
<proteinExistence type="predicted"/>
<protein>
    <submittedName>
        <fullName evidence="2">Uncharacterized protein</fullName>
    </submittedName>
</protein>
<dbReference type="EMBL" id="CM029040">
    <property type="protein sequence ID" value="KAG2637282.1"/>
    <property type="molecule type" value="Genomic_DNA"/>
</dbReference>
<feature type="compositionally biased region" description="Pro residues" evidence="1">
    <location>
        <begin position="42"/>
        <end position="55"/>
    </location>
</feature>
<name>A0A8T0VM49_PANVG</name>
<feature type="region of interest" description="Disordered" evidence="1">
    <location>
        <begin position="1"/>
        <end position="59"/>
    </location>
</feature>
<dbReference type="Proteomes" id="UP000823388">
    <property type="component" value="Chromosome 2N"/>
</dbReference>
<evidence type="ECO:0000313" key="3">
    <source>
        <dbReference type="Proteomes" id="UP000823388"/>
    </source>
</evidence>
<comment type="caution">
    <text evidence="2">The sequence shown here is derived from an EMBL/GenBank/DDBJ whole genome shotgun (WGS) entry which is preliminary data.</text>
</comment>
<organism evidence="2 3">
    <name type="scientific">Panicum virgatum</name>
    <name type="common">Blackwell switchgrass</name>
    <dbReference type="NCBI Taxonomy" id="38727"/>
    <lineage>
        <taxon>Eukaryota</taxon>
        <taxon>Viridiplantae</taxon>
        <taxon>Streptophyta</taxon>
        <taxon>Embryophyta</taxon>
        <taxon>Tracheophyta</taxon>
        <taxon>Spermatophyta</taxon>
        <taxon>Magnoliopsida</taxon>
        <taxon>Liliopsida</taxon>
        <taxon>Poales</taxon>
        <taxon>Poaceae</taxon>
        <taxon>PACMAD clade</taxon>
        <taxon>Panicoideae</taxon>
        <taxon>Panicodae</taxon>
        <taxon>Paniceae</taxon>
        <taxon>Panicinae</taxon>
        <taxon>Panicum</taxon>
        <taxon>Panicum sect. Hiantes</taxon>
    </lineage>
</organism>
<evidence type="ECO:0000313" key="2">
    <source>
        <dbReference type="EMBL" id="KAG2637282.1"/>
    </source>
</evidence>
<reference evidence="2" key="1">
    <citation type="submission" date="2020-05" db="EMBL/GenBank/DDBJ databases">
        <title>WGS assembly of Panicum virgatum.</title>
        <authorList>
            <person name="Lovell J.T."/>
            <person name="Jenkins J."/>
            <person name="Shu S."/>
            <person name="Juenger T.E."/>
            <person name="Schmutz J."/>
        </authorList>
    </citation>
    <scope>NUCLEOTIDE SEQUENCE</scope>
    <source>
        <strain evidence="2">AP13</strain>
    </source>
</reference>
<feature type="compositionally biased region" description="Pro residues" evidence="1">
    <location>
        <begin position="19"/>
        <end position="32"/>
    </location>
</feature>
<evidence type="ECO:0000256" key="1">
    <source>
        <dbReference type="SAM" id="MobiDB-lite"/>
    </source>
</evidence>
<accession>A0A8T0VM49</accession>
<dbReference type="AlphaFoldDB" id="A0A8T0VM49"/>